<keyword evidence="2" id="KW-0808">Transferase</keyword>
<dbReference type="Gene3D" id="1.20.120.1760">
    <property type="match status" value="1"/>
</dbReference>
<feature type="transmembrane region" description="Helical" evidence="1">
    <location>
        <begin position="162"/>
        <end position="181"/>
    </location>
</feature>
<feature type="transmembrane region" description="Helical" evidence="1">
    <location>
        <begin position="187"/>
        <end position="204"/>
    </location>
</feature>
<name>A0A1U9Z5R8_9HYPH</name>
<keyword evidence="1" id="KW-1133">Transmembrane helix</keyword>
<dbReference type="eggNOG" id="COG0558">
    <property type="taxonomic scope" value="Bacteria"/>
</dbReference>
<feature type="transmembrane region" description="Helical" evidence="1">
    <location>
        <begin position="59"/>
        <end position="77"/>
    </location>
</feature>
<accession>A0A1U9Z5R8</accession>
<organism evidence="2 3">
    <name type="scientific">Martelella mediterranea DSM 17316</name>
    <dbReference type="NCBI Taxonomy" id="1122214"/>
    <lineage>
        <taxon>Bacteria</taxon>
        <taxon>Pseudomonadati</taxon>
        <taxon>Pseudomonadota</taxon>
        <taxon>Alphaproteobacteria</taxon>
        <taxon>Hyphomicrobiales</taxon>
        <taxon>Aurantimonadaceae</taxon>
        <taxon>Martelella</taxon>
    </lineage>
</organism>
<evidence type="ECO:0000256" key="1">
    <source>
        <dbReference type="SAM" id="Phobius"/>
    </source>
</evidence>
<feature type="transmembrane region" description="Helical" evidence="1">
    <location>
        <begin position="34"/>
        <end position="52"/>
    </location>
</feature>
<dbReference type="OrthoDB" id="1034332at2"/>
<keyword evidence="1" id="KW-0472">Membrane</keyword>
<reference evidence="2 3" key="1">
    <citation type="submission" date="2017-03" db="EMBL/GenBank/DDBJ databases">
        <title>Foreign affairs: Plasmid Transfer between Roseobacters and Rhizobia.</title>
        <authorList>
            <person name="Bartling P."/>
            <person name="Bunk B."/>
            <person name="Overmann J."/>
            <person name="Brinkmann H."/>
            <person name="Petersen J."/>
        </authorList>
    </citation>
    <scope>NUCLEOTIDE SEQUENCE [LARGE SCALE GENOMIC DNA]</scope>
    <source>
        <strain evidence="2 3">MACL11</strain>
    </source>
</reference>
<sequence>MPDLEHRRPLASRQTAWAQATVRMLAKTPITPNQVSFLSMVMAGIAGLAFAFSSDAAGALQIVLLLAAALFCQLRLLCNLFDGMLAVEAGRAADDGPFWNEAPDRVADTLILVGAGYGAGMPELGWAAAALAIFTAYLRAFAQSLGQPADYRGPMAKPQRMATLTIAALLCLTAPMLGLSIGFVLEAALWLIVSLAAVTCWRRGRRIRKLLRAEARQPQ</sequence>
<dbReference type="RefSeq" id="WP_018066705.1">
    <property type="nucleotide sequence ID" value="NZ_AQWH01000026.1"/>
</dbReference>
<dbReference type="AlphaFoldDB" id="A0A1U9Z5R8"/>
<feature type="transmembrane region" description="Helical" evidence="1">
    <location>
        <begin position="124"/>
        <end position="142"/>
    </location>
</feature>
<evidence type="ECO:0000313" key="3">
    <source>
        <dbReference type="Proteomes" id="UP000191135"/>
    </source>
</evidence>
<dbReference type="KEGG" id="mmed:Mame_03699"/>
<keyword evidence="3" id="KW-1185">Reference proteome</keyword>
<dbReference type="STRING" id="1122214.Mame_03699"/>
<protein>
    <submittedName>
        <fullName evidence="2">CDP-alcohol phosphatidyltransferase</fullName>
    </submittedName>
</protein>
<evidence type="ECO:0000313" key="2">
    <source>
        <dbReference type="EMBL" id="AQZ53004.1"/>
    </source>
</evidence>
<gene>
    <name evidence="2" type="ORF">Mame_03699</name>
</gene>
<dbReference type="InterPro" id="IPR043130">
    <property type="entry name" value="CDP-OH_PTrfase_TM_dom"/>
</dbReference>
<dbReference type="EMBL" id="CP020330">
    <property type="protein sequence ID" value="AQZ53004.1"/>
    <property type="molecule type" value="Genomic_DNA"/>
</dbReference>
<keyword evidence="1" id="KW-0812">Transmembrane</keyword>
<dbReference type="GO" id="GO:0016740">
    <property type="term" value="F:transferase activity"/>
    <property type="evidence" value="ECO:0007669"/>
    <property type="project" value="UniProtKB-KW"/>
</dbReference>
<proteinExistence type="predicted"/>
<dbReference type="Proteomes" id="UP000191135">
    <property type="component" value="Chromosome"/>
</dbReference>